<gene>
    <name evidence="1" type="ORF">LSALG_LOCUS5480</name>
</gene>
<dbReference type="Proteomes" id="UP001177003">
    <property type="component" value="Chromosome 0"/>
</dbReference>
<reference evidence="1" key="1">
    <citation type="submission" date="2023-04" db="EMBL/GenBank/DDBJ databases">
        <authorList>
            <person name="Vijverberg K."/>
            <person name="Xiong W."/>
            <person name="Schranz E."/>
        </authorList>
    </citation>
    <scope>NUCLEOTIDE SEQUENCE</scope>
</reference>
<protein>
    <submittedName>
        <fullName evidence="1">Uncharacterized protein</fullName>
    </submittedName>
</protein>
<dbReference type="EMBL" id="OX465086">
    <property type="protein sequence ID" value="CAI9264846.1"/>
    <property type="molecule type" value="Genomic_DNA"/>
</dbReference>
<accession>A0AA35V170</accession>
<sequence>MKKPNHISSPSPKNKIRESKFVLVKKNLKRDKDKTPISVDFSVQEENPSLPIGLQGKSEEDDIFEMSGDKRRKEKLLDEARKTILKLGSGRVLHLVKAFENILTLLDSSEDKLEDQTNNNLERRFSSTLFNPSDLLPTVENLGLCSSLDGKSSKISAMNFLLKQKKQIHHLQVLEAVDGKDEHSRLPPSL</sequence>
<dbReference type="AlphaFoldDB" id="A0AA35V170"/>
<proteinExistence type="predicted"/>
<evidence type="ECO:0000313" key="1">
    <source>
        <dbReference type="EMBL" id="CAI9264846.1"/>
    </source>
</evidence>
<name>A0AA35V170_LACSI</name>
<keyword evidence="2" id="KW-1185">Reference proteome</keyword>
<organism evidence="1 2">
    <name type="scientific">Lactuca saligna</name>
    <name type="common">Willowleaf lettuce</name>
    <dbReference type="NCBI Taxonomy" id="75948"/>
    <lineage>
        <taxon>Eukaryota</taxon>
        <taxon>Viridiplantae</taxon>
        <taxon>Streptophyta</taxon>
        <taxon>Embryophyta</taxon>
        <taxon>Tracheophyta</taxon>
        <taxon>Spermatophyta</taxon>
        <taxon>Magnoliopsida</taxon>
        <taxon>eudicotyledons</taxon>
        <taxon>Gunneridae</taxon>
        <taxon>Pentapetalae</taxon>
        <taxon>asterids</taxon>
        <taxon>campanulids</taxon>
        <taxon>Asterales</taxon>
        <taxon>Asteraceae</taxon>
        <taxon>Cichorioideae</taxon>
        <taxon>Cichorieae</taxon>
        <taxon>Lactucinae</taxon>
        <taxon>Lactuca</taxon>
    </lineage>
</organism>
<evidence type="ECO:0000313" key="2">
    <source>
        <dbReference type="Proteomes" id="UP001177003"/>
    </source>
</evidence>